<organism evidence="2 3">
    <name type="scientific">Sorangium cellulosum</name>
    <name type="common">Polyangium cellulosum</name>
    <dbReference type="NCBI Taxonomy" id="56"/>
    <lineage>
        <taxon>Bacteria</taxon>
        <taxon>Pseudomonadati</taxon>
        <taxon>Myxococcota</taxon>
        <taxon>Polyangia</taxon>
        <taxon>Polyangiales</taxon>
        <taxon>Polyangiaceae</taxon>
        <taxon>Sorangium</taxon>
    </lineage>
</organism>
<dbReference type="SUPFAM" id="SSF88723">
    <property type="entry name" value="PIN domain-like"/>
    <property type="match status" value="1"/>
</dbReference>
<dbReference type="PANTHER" id="PTHR39664:SF2">
    <property type="entry name" value="NUCLEIC ACID-BINDING PROTEIN, CONTAINING PIN DOMAIN-RELATED"/>
    <property type="match status" value="1"/>
</dbReference>
<dbReference type="PANTHER" id="PTHR39664">
    <property type="match status" value="1"/>
</dbReference>
<comment type="caution">
    <text evidence="2">The sequence shown here is derived from an EMBL/GenBank/DDBJ whole genome shotgun (WGS) entry which is preliminary data.</text>
</comment>
<evidence type="ECO:0000313" key="3">
    <source>
        <dbReference type="Proteomes" id="UP000075635"/>
    </source>
</evidence>
<proteinExistence type="predicted"/>
<dbReference type="EMBL" id="JEMB01000989">
    <property type="protein sequence ID" value="KYF91695.1"/>
    <property type="molecule type" value="Genomic_DNA"/>
</dbReference>
<reference evidence="2 3" key="1">
    <citation type="submission" date="2014-02" db="EMBL/GenBank/DDBJ databases">
        <title>The small core and large imbalanced accessory genome model reveals a collaborative survival strategy of Sorangium cellulosum strains in nature.</title>
        <authorList>
            <person name="Han K."/>
            <person name="Peng R."/>
            <person name="Blom J."/>
            <person name="Li Y.-Z."/>
        </authorList>
    </citation>
    <scope>NUCLEOTIDE SEQUENCE [LARGE SCALE GENOMIC DNA]</scope>
    <source>
        <strain evidence="2 3">So0011-07</strain>
    </source>
</reference>
<gene>
    <name evidence="2" type="ORF">BE17_50865</name>
</gene>
<dbReference type="CDD" id="cd18683">
    <property type="entry name" value="PIN_VapC-like"/>
    <property type="match status" value="1"/>
</dbReference>
<dbReference type="AlphaFoldDB" id="A0A150SGV0"/>
<protein>
    <recommendedName>
        <fullName evidence="1">PIN domain-containing protein</fullName>
    </recommendedName>
</protein>
<dbReference type="InterPro" id="IPR029060">
    <property type="entry name" value="PIN-like_dom_sf"/>
</dbReference>
<dbReference type="Gene3D" id="3.40.50.1010">
    <property type="entry name" value="5'-nuclease"/>
    <property type="match status" value="1"/>
</dbReference>
<dbReference type="Pfam" id="PF01850">
    <property type="entry name" value="PIN"/>
    <property type="match status" value="1"/>
</dbReference>
<sequence>MVAFDTNVVVRLLLRDNAAQAKKAEQAFLRHARGDGVFLPLVVLVETVWVLAYTYELDRKAIHEHLLSLVRTRGVVVDEADLVQEALDAYAKGSADFADYVILAATRREGCRALLTFDRRLGKERGVNAL</sequence>
<evidence type="ECO:0000313" key="2">
    <source>
        <dbReference type="EMBL" id="KYF91695.1"/>
    </source>
</evidence>
<evidence type="ECO:0000259" key="1">
    <source>
        <dbReference type="Pfam" id="PF01850"/>
    </source>
</evidence>
<accession>A0A150SGV0</accession>
<feature type="domain" description="PIN" evidence="1">
    <location>
        <begin position="4"/>
        <end position="121"/>
    </location>
</feature>
<dbReference type="Proteomes" id="UP000075635">
    <property type="component" value="Unassembled WGS sequence"/>
</dbReference>
<name>A0A150SGV0_SORCE</name>
<dbReference type="InterPro" id="IPR002716">
    <property type="entry name" value="PIN_dom"/>
</dbReference>